<dbReference type="InParanoid" id="A0A409W280"/>
<evidence type="ECO:0000256" key="1">
    <source>
        <dbReference type="SAM" id="MobiDB-lite"/>
    </source>
</evidence>
<dbReference type="EMBL" id="NHYE01005447">
    <property type="protein sequence ID" value="PPQ72629.1"/>
    <property type="molecule type" value="Genomic_DNA"/>
</dbReference>
<keyword evidence="2" id="KW-1133">Transmembrane helix</keyword>
<gene>
    <name evidence="3" type="ORF">CVT26_004336</name>
</gene>
<feature type="transmembrane region" description="Helical" evidence="2">
    <location>
        <begin position="137"/>
        <end position="157"/>
    </location>
</feature>
<keyword evidence="4" id="KW-1185">Reference proteome</keyword>
<organism evidence="3 4">
    <name type="scientific">Gymnopilus dilepis</name>
    <dbReference type="NCBI Taxonomy" id="231916"/>
    <lineage>
        <taxon>Eukaryota</taxon>
        <taxon>Fungi</taxon>
        <taxon>Dikarya</taxon>
        <taxon>Basidiomycota</taxon>
        <taxon>Agaricomycotina</taxon>
        <taxon>Agaricomycetes</taxon>
        <taxon>Agaricomycetidae</taxon>
        <taxon>Agaricales</taxon>
        <taxon>Agaricineae</taxon>
        <taxon>Hymenogastraceae</taxon>
        <taxon>Gymnopilus</taxon>
    </lineage>
</organism>
<proteinExistence type="predicted"/>
<protein>
    <recommendedName>
        <fullName evidence="5">G-protein coupled receptors family 1 profile domain-containing protein</fullName>
    </recommendedName>
</protein>
<name>A0A409W280_9AGAR</name>
<evidence type="ECO:0000313" key="4">
    <source>
        <dbReference type="Proteomes" id="UP000284706"/>
    </source>
</evidence>
<feature type="transmembrane region" description="Helical" evidence="2">
    <location>
        <begin position="249"/>
        <end position="270"/>
    </location>
</feature>
<keyword evidence="2" id="KW-0472">Membrane</keyword>
<feature type="transmembrane region" description="Helical" evidence="2">
    <location>
        <begin position="169"/>
        <end position="193"/>
    </location>
</feature>
<accession>A0A409W280</accession>
<feature type="transmembrane region" description="Helical" evidence="2">
    <location>
        <begin position="26"/>
        <end position="53"/>
    </location>
</feature>
<dbReference type="Proteomes" id="UP000284706">
    <property type="component" value="Unassembled WGS sequence"/>
</dbReference>
<sequence length="319" mass="35544">MLNYFQLRTRTDDEQELLMDMALVRAINTAAIVDTLLYGIHIPLFFICIFIFVQNRRTSNWFIVASAIIMFGLSTVDAAFTLRFLTHDLFELVQNPTNLAPVGRWLSEKTPLFVTNNFVADLVLLYRCYMVWGKSRYILLGASLLVLLDSVWGYLGLGESLTERGGPFVPLYIWSIFVINVILASVTIGRVVWVARIAKKVFGKQQLASYRAAIALLVESSFVYSTVTLAYALVPSSAPQRMILMTTSMRLVAIMPTLLIVQVGLGRALVVRESKTTGIETLDFGDHLSSSAVVDPSVSSRFSSDRTTGRSLDHTQAPQ</sequence>
<feature type="region of interest" description="Disordered" evidence="1">
    <location>
        <begin position="298"/>
        <end position="319"/>
    </location>
</feature>
<dbReference type="AlphaFoldDB" id="A0A409W280"/>
<keyword evidence="2" id="KW-0812">Transmembrane</keyword>
<reference evidence="3 4" key="1">
    <citation type="journal article" date="2018" name="Evol. Lett.">
        <title>Horizontal gene cluster transfer increased hallucinogenic mushroom diversity.</title>
        <authorList>
            <person name="Reynolds H.T."/>
            <person name="Vijayakumar V."/>
            <person name="Gluck-Thaler E."/>
            <person name="Korotkin H.B."/>
            <person name="Matheny P.B."/>
            <person name="Slot J.C."/>
        </authorList>
    </citation>
    <scope>NUCLEOTIDE SEQUENCE [LARGE SCALE GENOMIC DNA]</scope>
    <source>
        <strain evidence="3 4">SRW20</strain>
    </source>
</reference>
<comment type="caution">
    <text evidence="3">The sequence shown here is derived from an EMBL/GenBank/DDBJ whole genome shotgun (WGS) entry which is preliminary data.</text>
</comment>
<feature type="transmembrane region" description="Helical" evidence="2">
    <location>
        <begin position="214"/>
        <end position="234"/>
    </location>
</feature>
<evidence type="ECO:0000256" key="2">
    <source>
        <dbReference type="SAM" id="Phobius"/>
    </source>
</evidence>
<evidence type="ECO:0000313" key="3">
    <source>
        <dbReference type="EMBL" id="PPQ72629.1"/>
    </source>
</evidence>
<feature type="transmembrane region" description="Helical" evidence="2">
    <location>
        <begin position="60"/>
        <end position="82"/>
    </location>
</feature>
<dbReference type="OrthoDB" id="3039972at2759"/>
<feature type="compositionally biased region" description="Basic and acidic residues" evidence="1">
    <location>
        <begin position="303"/>
        <end position="313"/>
    </location>
</feature>
<evidence type="ECO:0008006" key="5">
    <source>
        <dbReference type="Google" id="ProtNLM"/>
    </source>
</evidence>